<gene>
    <name evidence="1" type="ORF">FCE95_14605</name>
</gene>
<reference evidence="1 2" key="1">
    <citation type="submission" date="2019-04" db="EMBL/GenBank/DDBJ databases">
        <title>Reference strain of H23.</title>
        <authorList>
            <person name="Luo X."/>
        </authorList>
    </citation>
    <scope>NUCLEOTIDE SEQUENCE [LARGE SCALE GENOMIC DNA]</scope>
    <source>
        <strain evidence="1 2">H23</strain>
    </source>
</reference>
<organism evidence="1 2">
    <name type="scientific">Luteimonas gilva</name>
    <dbReference type="NCBI Taxonomy" id="2572684"/>
    <lineage>
        <taxon>Bacteria</taxon>
        <taxon>Pseudomonadati</taxon>
        <taxon>Pseudomonadota</taxon>
        <taxon>Gammaproteobacteria</taxon>
        <taxon>Lysobacterales</taxon>
        <taxon>Lysobacteraceae</taxon>
        <taxon>Luteimonas</taxon>
    </lineage>
</organism>
<dbReference type="EMBL" id="SZUA01000003">
    <property type="protein sequence ID" value="TKR29379.1"/>
    <property type="molecule type" value="Genomic_DNA"/>
</dbReference>
<dbReference type="Proteomes" id="UP000308707">
    <property type="component" value="Unassembled WGS sequence"/>
</dbReference>
<dbReference type="RefSeq" id="WP_137267781.1">
    <property type="nucleotide sequence ID" value="NZ_SZUA01000003.1"/>
</dbReference>
<dbReference type="AlphaFoldDB" id="A0A4U5JSR5"/>
<evidence type="ECO:0000313" key="2">
    <source>
        <dbReference type="Proteomes" id="UP000308707"/>
    </source>
</evidence>
<name>A0A4U5JSR5_9GAMM</name>
<comment type="caution">
    <text evidence="1">The sequence shown here is derived from an EMBL/GenBank/DDBJ whole genome shotgun (WGS) entry which is preliminary data.</text>
</comment>
<accession>A0A4U5JSR5</accession>
<evidence type="ECO:0000313" key="1">
    <source>
        <dbReference type="EMBL" id="TKR29379.1"/>
    </source>
</evidence>
<sequence>MSPTNDAESPLTDKLAAAHKDLDRLRQEVNAMRCILDSLVITHHCPEDLLQLWRMLQPGLIDELAGSRRVAEPDVEGEYAPTLAGWREVMRRYTSLLESALGTQQADEGESEPDVKS</sequence>
<protein>
    <submittedName>
        <fullName evidence="1">Uncharacterized protein</fullName>
    </submittedName>
</protein>
<keyword evidence="2" id="KW-1185">Reference proteome</keyword>
<proteinExistence type="predicted"/>